<dbReference type="SUPFAM" id="SSF55486">
    <property type="entry name" value="Metalloproteases ('zincins'), catalytic domain"/>
    <property type="match status" value="1"/>
</dbReference>
<dbReference type="GO" id="GO:0006518">
    <property type="term" value="P:peptide metabolic process"/>
    <property type="evidence" value="ECO:0007669"/>
    <property type="project" value="TreeGrafter"/>
</dbReference>
<dbReference type="GO" id="GO:0004222">
    <property type="term" value="F:metalloendopeptidase activity"/>
    <property type="evidence" value="ECO:0007669"/>
    <property type="project" value="UniProtKB-UniRule"/>
</dbReference>
<keyword evidence="1 6" id="KW-0645">Protease</keyword>
<evidence type="ECO:0000256" key="1">
    <source>
        <dbReference type="ARBA" id="ARBA00022670"/>
    </source>
</evidence>
<dbReference type="RefSeq" id="WP_191160225.1">
    <property type="nucleotide sequence ID" value="NZ_JACXAI010000027.1"/>
</dbReference>
<dbReference type="Gene3D" id="1.10.287.830">
    <property type="entry name" value="putative peptidase helix hairpin domain like"/>
    <property type="match status" value="1"/>
</dbReference>
<evidence type="ECO:0000313" key="10">
    <source>
        <dbReference type="Proteomes" id="UP000626844"/>
    </source>
</evidence>
<dbReference type="EC" id="3.4.24.-" evidence="6"/>
<proteinExistence type="inferred from homology"/>
<feature type="domain" description="Peptidase M3A/M3B catalytic" evidence="7">
    <location>
        <begin position="203"/>
        <end position="583"/>
    </location>
</feature>
<evidence type="ECO:0000256" key="4">
    <source>
        <dbReference type="ARBA" id="ARBA00022833"/>
    </source>
</evidence>
<dbReference type="InterPro" id="IPR042088">
    <property type="entry name" value="OligoPept_F_C"/>
</dbReference>
<dbReference type="Gene3D" id="1.10.1370.20">
    <property type="entry name" value="Oligoendopeptidase f, C-terminal domain"/>
    <property type="match status" value="1"/>
</dbReference>
<feature type="domain" description="Oligopeptidase F N-terminal" evidence="8">
    <location>
        <begin position="114"/>
        <end position="182"/>
    </location>
</feature>
<evidence type="ECO:0000256" key="5">
    <source>
        <dbReference type="ARBA" id="ARBA00023049"/>
    </source>
</evidence>
<comment type="caution">
    <text evidence="9">The sequence shown here is derived from an EMBL/GenBank/DDBJ whole genome shotgun (WGS) entry which is preliminary data.</text>
</comment>
<protein>
    <recommendedName>
        <fullName evidence="6">Oligopeptidase F</fullName>
        <ecNumber evidence="6">3.4.24.-</ecNumber>
    </recommendedName>
</protein>
<dbReference type="Proteomes" id="UP000626844">
    <property type="component" value="Unassembled WGS sequence"/>
</dbReference>
<evidence type="ECO:0000313" key="9">
    <source>
        <dbReference type="EMBL" id="MBD1382231.1"/>
    </source>
</evidence>
<dbReference type="PANTHER" id="PTHR11804">
    <property type="entry name" value="PROTEASE M3 THIMET OLIGOPEPTIDASE-RELATED"/>
    <property type="match status" value="1"/>
</dbReference>
<dbReference type="CDD" id="cd09608">
    <property type="entry name" value="M3B_PepF"/>
    <property type="match status" value="1"/>
</dbReference>
<comment type="similarity">
    <text evidence="6">Belongs to the peptidase M3B family.</text>
</comment>
<name>A0A926RYM3_9BACI</name>
<organism evidence="9 10">
    <name type="scientific">Metabacillus arenae</name>
    <dbReference type="NCBI Taxonomy" id="2771434"/>
    <lineage>
        <taxon>Bacteria</taxon>
        <taxon>Bacillati</taxon>
        <taxon>Bacillota</taxon>
        <taxon>Bacilli</taxon>
        <taxon>Bacillales</taxon>
        <taxon>Bacillaceae</taxon>
        <taxon>Metabacillus</taxon>
    </lineage>
</organism>
<dbReference type="Pfam" id="PF08439">
    <property type="entry name" value="Peptidase_M3_N"/>
    <property type="match status" value="1"/>
</dbReference>
<evidence type="ECO:0000256" key="2">
    <source>
        <dbReference type="ARBA" id="ARBA00022723"/>
    </source>
</evidence>
<dbReference type="PANTHER" id="PTHR11804:SF84">
    <property type="entry name" value="SACCHAROLYSIN"/>
    <property type="match status" value="1"/>
</dbReference>
<dbReference type="Gene3D" id="1.20.140.70">
    <property type="entry name" value="Oligopeptidase f, N-terminal domain"/>
    <property type="match status" value="1"/>
</dbReference>
<dbReference type="AlphaFoldDB" id="A0A926RYM3"/>
<dbReference type="EMBL" id="JACXAI010000027">
    <property type="protein sequence ID" value="MBD1382231.1"/>
    <property type="molecule type" value="Genomic_DNA"/>
</dbReference>
<dbReference type="InterPro" id="IPR004438">
    <property type="entry name" value="Peptidase_M3B"/>
</dbReference>
<comment type="cofactor">
    <cofactor evidence="6">
        <name>Zn(2+)</name>
        <dbReference type="ChEBI" id="CHEBI:29105"/>
    </cofactor>
    <text evidence="6">Binds 1 zinc ion.</text>
</comment>
<dbReference type="InterPro" id="IPR045090">
    <property type="entry name" value="Pept_M3A_M3B"/>
</dbReference>
<dbReference type="InterPro" id="IPR001567">
    <property type="entry name" value="Pept_M3A_M3B_dom"/>
</dbReference>
<evidence type="ECO:0000259" key="7">
    <source>
        <dbReference type="Pfam" id="PF01432"/>
    </source>
</evidence>
<evidence type="ECO:0000259" key="8">
    <source>
        <dbReference type="Pfam" id="PF08439"/>
    </source>
</evidence>
<dbReference type="GO" id="GO:0006508">
    <property type="term" value="P:proteolysis"/>
    <property type="evidence" value="ECO:0007669"/>
    <property type="project" value="UniProtKB-KW"/>
</dbReference>
<reference evidence="9" key="1">
    <citation type="submission" date="2020-09" db="EMBL/GenBank/DDBJ databases">
        <title>A novel bacterium of genus Bacillus, isolated from South China Sea.</title>
        <authorList>
            <person name="Huang H."/>
            <person name="Mo K."/>
            <person name="Hu Y."/>
        </authorList>
    </citation>
    <scope>NUCLEOTIDE SEQUENCE</scope>
    <source>
        <strain evidence="9">IB182487</strain>
    </source>
</reference>
<gene>
    <name evidence="9" type="primary">pepF</name>
    <name evidence="9" type="ORF">IC621_18585</name>
</gene>
<dbReference type="InterPro" id="IPR013647">
    <property type="entry name" value="OligopepF_N_dom"/>
</dbReference>
<keyword evidence="2 6" id="KW-0479">Metal-binding</keyword>
<evidence type="ECO:0000256" key="3">
    <source>
        <dbReference type="ARBA" id="ARBA00022801"/>
    </source>
</evidence>
<dbReference type="NCBIfam" id="TIGR00181">
    <property type="entry name" value="pepF"/>
    <property type="match status" value="1"/>
</dbReference>
<dbReference type="Pfam" id="PF01432">
    <property type="entry name" value="Peptidase_M3"/>
    <property type="match status" value="1"/>
</dbReference>
<evidence type="ECO:0000256" key="6">
    <source>
        <dbReference type="RuleBase" id="RU368091"/>
    </source>
</evidence>
<keyword evidence="10" id="KW-1185">Reference proteome</keyword>
<sequence length="598" mass="69484">MTQYQSRDDVPLNEKWNLQDIYSSIDEWNEDYRAAEKLNTELKTFDGNIKNGEELYDYLYRSEELTSRFHKLSVYAMLQIDEDTRVSSSQVLQNRVTQLGVKITAARSFFHPFLLSLQEETLEGYIKEVKELEYFERDLLESYRYRDHVLSKEQEEVISQFGEALSSPGKTFGLLNNADIKFGKVTNEDGSKIELTRGMYSKLLEDKDRTKRKEAFKSYFLPYVQLKNTIASTLTSAVKNNATTSKLRNYSSSLEKALFPDLVPKAVYENLIQTARDHLHPLHQYMTIRKNALGLEKLRQYDLRVPLLSEARQTISFDDAYMLMLKGLAPLGEEYVSRLKEIKDKRYIDIRETPGKRSGAYNCGLYGIHPFVLLNHQDDLNSLFTLVHEMGHCMHSLYSSENQPRISAGYSIFVAEVASTVNEVLLIHYLLKHTDQESIRKQLLNQYIDQFRGIFFTQVMFAEFEKWMHEMIEGGESLTAESLCQKYKNLYQAYNGTELTLDEEVQYAWAQIPHFYRPFYVYKYATGYISAIYIADRLLQDDQEMLTNYLEFLKSGSSDYPLALLKKAGVDLEKPEPFEKALGTFAEIVDEFEEAVLN</sequence>
<keyword evidence="5 6" id="KW-0482">Metalloprotease</keyword>
<keyword evidence="4 6" id="KW-0862">Zinc</keyword>
<accession>A0A926RYM3</accession>
<comment type="function">
    <text evidence="6">Has oligopeptidase activity and degrades a variety of small bioactive peptides.</text>
</comment>
<dbReference type="GO" id="GO:0046872">
    <property type="term" value="F:metal ion binding"/>
    <property type="evidence" value="ECO:0007669"/>
    <property type="project" value="UniProtKB-UniRule"/>
</dbReference>
<keyword evidence="3 6" id="KW-0378">Hydrolase</keyword>